<evidence type="ECO:0000313" key="2">
    <source>
        <dbReference type="EMBL" id="GAA5532534.1"/>
    </source>
</evidence>
<feature type="domain" description="AB hydrolase-1" evidence="1">
    <location>
        <begin position="27"/>
        <end position="238"/>
    </location>
</feature>
<organism evidence="2 3">
    <name type="scientific">Deinococcus aluminii</name>
    <dbReference type="NCBI Taxonomy" id="1656885"/>
    <lineage>
        <taxon>Bacteria</taxon>
        <taxon>Thermotogati</taxon>
        <taxon>Deinococcota</taxon>
        <taxon>Deinococci</taxon>
        <taxon>Deinococcales</taxon>
        <taxon>Deinococcaceae</taxon>
        <taxon>Deinococcus</taxon>
    </lineage>
</organism>
<sequence>MSGQTHHFTRVGGLLTHACVRGAGPPLVLVPGLGCASWMYGRVSRQLACARTVYTYDPPGQGFSQGRPGFPRTIEALTDHLAAWLEATGLHPVPLLGHSLGGEVVFDLAARYPHLVSALIACAPTGIPDNPHILAQLLRLALDAPRERPQLLLPALAAYLRCGPARMARLAQDQSHHATGPLLPHVRVPTLLLDGTRDPVIQDWTLEVICHAIPHATVREIPGGTHALTDSFPRTVARYTLDFLQEVAEGTS</sequence>
<dbReference type="Pfam" id="PF12697">
    <property type="entry name" value="Abhydrolase_6"/>
    <property type="match status" value="1"/>
</dbReference>
<proteinExistence type="predicted"/>
<protein>
    <submittedName>
        <fullName evidence="2">Aminoacrylate hydrolase RutD</fullName>
    </submittedName>
</protein>
<evidence type="ECO:0000313" key="3">
    <source>
        <dbReference type="Proteomes" id="UP001404956"/>
    </source>
</evidence>
<dbReference type="PANTHER" id="PTHR43194:SF5">
    <property type="entry name" value="PIMELOYL-[ACYL-CARRIER PROTEIN] METHYL ESTER ESTERASE"/>
    <property type="match status" value="1"/>
</dbReference>
<accession>A0ABP9XAZ8</accession>
<dbReference type="RefSeq" id="WP_345451740.1">
    <property type="nucleotide sequence ID" value="NZ_BAABRV010000002.1"/>
</dbReference>
<evidence type="ECO:0000259" key="1">
    <source>
        <dbReference type="Pfam" id="PF12697"/>
    </source>
</evidence>
<dbReference type="SUPFAM" id="SSF53474">
    <property type="entry name" value="alpha/beta-Hydrolases"/>
    <property type="match status" value="1"/>
</dbReference>
<dbReference type="Gene3D" id="3.40.50.1820">
    <property type="entry name" value="alpha/beta hydrolase"/>
    <property type="match status" value="1"/>
</dbReference>
<dbReference type="EMBL" id="BAABRV010000002">
    <property type="protein sequence ID" value="GAA5532534.1"/>
    <property type="molecule type" value="Genomic_DNA"/>
</dbReference>
<dbReference type="Proteomes" id="UP001404956">
    <property type="component" value="Unassembled WGS sequence"/>
</dbReference>
<reference evidence="2 3" key="1">
    <citation type="submission" date="2024-02" db="EMBL/GenBank/DDBJ databases">
        <title>Deinococcus aluminii NBRC 112889.</title>
        <authorList>
            <person name="Ichikawa N."/>
            <person name="Katano-Makiyama Y."/>
            <person name="Hidaka K."/>
        </authorList>
    </citation>
    <scope>NUCLEOTIDE SEQUENCE [LARGE SCALE GENOMIC DNA]</scope>
    <source>
        <strain evidence="2 3">NBRC 112889</strain>
    </source>
</reference>
<dbReference type="InterPro" id="IPR050228">
    <property type="entry name" value="Carboxylesterase_BioH"/>
</dbReference>
<keyword evidence="2" id="KW-0378">Hydrolase</keyword>
<dbReference type="PANTHER" id="PTHR43194">
    <property type="entry name" value="HYDROLASE ALPHA/BETA FOLD FAMILY"/>
    <property type="match status" value="1"/>
</dbReference>
<keyword evidence="3" id="KW-1185">Reference proteome</keyword>
<gene>
    <name evidence="2" type="primary">rutD_1</name>
    <name evidence="2" type="ORF">Dalu01_00923</name>
</gene>
<dbReference type="InterPro" id="IPR029058">
    <property type="entry name" value="AB_hydrolase_fold"/>
</dbReference>
<name>A0ABP9XAZ8_9DEIO</name>
<comment type="caution">
    <text evidence="2">The sequence shown here is derived from an EMBL/GenBank/DDBJ whole genome shotgun (WGS) entry which is preliminary data.</text>
</comment>
<dbReference type="GO" id="GO:0016787">
    <property type="term" value="F:hydrolase activity"/>
    <property type="evidence" value="ECO:0007669"/>
    <property type="project" value="UniProtKB-KW"/>
</dbReference>
<dbReference type="InterPro" id="IPR000073">
    <property type="entry name" value="AB_hydrolase_1"/>
</dbReference>